<sequence>MHKILPSRPLQVIAFLLALGFLIQHFNDSLLSGPASDVARRSITAIESPKSNRDPAATNATNATRNSNSNSDQVSTKSFPSFQHGGFIVFLHIPKTGGTTIRKTFQKLPGVTYMFSNRRAKYETLVQEVHQNWLTKRNNADGNNNNNNNKISRIGILEIHARNNPTLLEICSQLHQWRETAAQNRVPFFAFTILRDPTSFAISYFNYYHGMQWEKRRFEYLPTEQMTEENFLRTMHLSPQCLFLTRSEQAYQRNHPELRVNLTQSECESAYKCLQGTMDWIGTTERLHNETIPLLKNLLVTSGVPTTGKNQTGTTSQQGQRTNVKVENAGPRIFGKHNISSTSWERLERMTRWDQDMYQKAIKEYKCQNKSQELF</sequence>
<protein>
    <recommendedName>
        <fullName evidence="5">Sulfotransferase</fullName>
    </recommendedName>
</protein>
<name>A0A9N8EA32_9STRA</name>
<dbReference type="Pfam" id="PF03567">
    <property type="entry name" value="Sulfotransfer_2"/>
    <property type="match status" value="1"/>
</dbReference>
<dbReference type="Proteomes" id="UP001153069">
    <property type="component" value="Unassembled WGS sequence"/>
</dbReference>
<keyword evidence="2" id="KW-0732">Signal</keyword>
<dbReference type="OrthoDB" id="45211at2759"/>
<evidence type="ECO:0000256" key="2">
    <source>
        <dbReference type="SAM" id="SignalP"/>
    </source>
</evidence>
<evidence type="ECO:0000313" key="4">
    <source>
        <dbReference type="Proteomes" id="UP001153069"/>
    </source>
</evidence>
<dbReference type="InterPro" id="IPR005331">
    <property type="entry name" value="Sulfotransferase"/>
</dbReference>
<feature type="signal peptide" evidence="2">
    <location>
        <begin position="1"/>
        <end position="20"/>
    </location>
</feature>
<proteinExistence type="predicted"/>
<organism evidence="3 4">
    <name type="scientific">Seminavis robusta</name>
    <dbReference type="NCBI Taxonomy" id="568900"/>
    <lineage>
        <taxon>Eukaryota</taxon>
        <taxon>Sar</taxon>
        <taxon>Stramenopiles</taxon>
        <taxon>Ochrophyta</taxon>
        <taxon>Bacillariophyta</taxon>
        <taxon>Bacillariophyceae</taxon>
        <taxon>Bacillariophycidae</taxon>
        <taxon>Naviculales</taxon>
        <taxon>Naviculaceae</taxon>
        <taxon>Seminavis</taxon>
    </lineage>
</organism>
<feature type="chain" id="PRO_5040167977" description="Sulfotransferase" evidence="2">
    <location>
        <begin position="21"/>
        <end position="375"/>
    </location>
</feature>
<dbReference type="Gene3D" id="3.40.50.300">
    <property type="entry name" value="P-loop containing nucleotide triphosphate hydrolases"/>
    <property type="match status" value="1"/>
</dbReference>
<dbReference type="AlphaFoldDB" id="A0A9N8EA32"/>
<dbReference type="InterPro" id="IPR027417">
    <property type="entry name" value="P-loop_NTPase"/>
</dbReference>
<evidence type="ECO:0000256" key="1">
    <source>
        <dbReference type="SAM" id="MobiDB-lite"/>
    </source>
</evidence>
<reference evidence="3" key="1">
    <citation type="submission" date="2020-06" db="EMBL/GenBank/DDBJ databases">
        <authorList>
            <consortium name="Plant Systems Biology data submission"/>
        </authorList>
    </citation>
    <scope>NUCLEOTIDE SEQUENCE</scope>
    <source>
        <strain evidence="3">D6</strain>
    </source>
</reference>
<dbReference type="GO" id="GO:0008146">
    <property type="term" value="F:sulfotransferase activity"/>
    <property type="evidence" value="ECO:0007669"/>
    <property type="project" value="InterPro"/>
</dbReference>
<dbReference type="SUPFAM" id="SSF52540">
    <property type="entry name" value="P-loop containing nucleoside triphosphate hydrolases"/>
    <property type="match status" value="1"/>
</dbReference>
<feature type="compositionally biased region" description="Low complexity" evidence="1">
    <location>
        <begin position="56"/>
        <end position="71"/>
    </location>
</feature>
<keyword evidence="4" id="KW-1185">Reference proteome</keyword>
<dbReference type="GO" id="GO:0016020">
    <property type="term" value="C:membrane"/>
    <property type="evidence" value="ECO:0007669"/>
    <property type="project" value="InterPro"/>
</dbReference>
<evidence type="ECO:0000313" key="3">
    <source>
        <dbReference type="EMBL" id="CAB9517597.1"/>
    </source>
</evidence>
<evidence type="ECO:0008006" key="5">
    <source>
        <dbReference type="Google" id="ProtNLM"/>
    </source>
</evidence>
<comment type="caution">
    <text evidence="3">The sequence shown here is derived from an EMBL/GenBank/DDBJ whole genome shotgun (WGS) entry which is preliminary data.</text>
</comment>
<dbReference type="EMBL" id="CAICTM010000866">
    <property type="protein sequence ID" value="CAB9517597.1"/>
    <property type="molecule type" value="Genomic_DNA"/>
</dbReference>
<feature type="region of interest" description="Disordered" evidence="1">
    <location>
        <begin position="46"/>
        <end position="76"/>
    </location>
</feature>
<gene>
    <name evidence="3" type="ORF">SEMRO_867_G213200.1</name>
</gene>
<accession>A0A9N8EA32</accession>